<dbReference type="InterPro" id="IPR011598">
    <property type="entry name" value="bHLH_dom"/>
</dbReference>
<dbReference type="SMART" id="SM00353">
    <property type="entry name" value="HLH"/>
    <property type="match status" value="1"/>
</dbReference>
<dbReference type="PANTHER" id="PTHR23349">
    <property type="entry name" value="BASIC HELIX-LOOP-HELIX TRANSCRIPTION FACTOR, TWIST"/>
    <property type="match status" value="1"/>
</dbReference>
<dbReference type="Pfam" id="PF00010">
    <property type="entry name" value="HLH"/>
    <property type="match status" value="1"/>
</dbReference>
<accession>A0AAV2TUP7</accession>
<dbReference type="PANTHER" id="PTHR23349:SF68">
    <property type="entry name" value="FI14601P"/>
    <property type="match status" value="1"/>
</dbReference>
<dbReference type="GO" id="GO:0046983">
    <property type="term" value="F:protein dimerization activity"/>
    <property type="evidence" value="ECO:0007669"/>
    <property type="project" value="InterPro"/>
</dbReference>
<feature type="compositionally biased region" description="Basic and acidic residues" evidence="1">
    <location>
        <begin position="300"/>
        <end position="318"/>
    </location>
</feature>
<comment type="caution">
    <text evidence="3">The sequence shown here is derived from an EMBL/GenBank/DDBJ whole genome shotgun (WGS) entry which is preliminary data.</text>
</comment>
<dbReference type="EMBL" id="CAXLJL010000700">
    <property type="protein sequence ID" value="CAL5140088.1"/>
    <property type="molecule type" value="Genomic_DNA"/>
</dbReference>
<organism evidence="3 4">
    <name type="scientific">Calicophoron daubneyi</name>
    <name type="common">Rumen fluke</name>
    <name type="synonym">Paramphistomum daubneyi</name>
    <dbReference type="NCBI Taxonomy" id="300641"/>
    <lineage>
        <taxon>Eukaryota</taxon>
        <taxon>Metazoa</taxon>
        <taxon>Spiralia</taxon>
        <taxon>Lophotrochozoa</taxon>
        <taxon>Platyhelminthes</taxon>
        <taxon>Trematoda</taxon>
        <taxon>Digenea</taxon>
        <taxon>Plagiorchiida</taxon>
        <taxon>Pronocephalata</taxon>
        <taxon>Paramphistomoidea</taxon>
        <taxon>Paramphistomidae</taxon>
        <taxon>Calicophoron</taxon>
    </lineage>
</organism>
<dbReference type="PROSITE" id="PS50888">
    <property type="entry name" value="BHLH"/>
    <property type="match status" value="1"/>
</dbReference>
<evidence type="ECO:0000259" key="2">
    <source>
        <dbReference type="PROSITE" id="PS50888"/>
    </source>
</evidence>
<dbReference type="Gene3D" id="4.10.280.10">
    <property type="entry name" value="Helix-loop-helix DNA-binding domain"/>
    <property type="match status" value="1"/>
</dbReference>
<evidence type="ECO:0000313" key="4">
    <source>
        <dbReference type="Proteomes" id="UP001497525"/>
    </source>
</evidence>
<dbReference type="CDD" id="cd11390">
    <property type="entry name" value="bHLH_TS"/>
    <property type="match status" value="1"/>
</dbReference>
<dbReference type="GO" id="GO:0000981">
    <property type="term" value="F:DNA-binding transcription factor activity, RNA polymerase II-specific"/>
    <property type="evidence" value="ECO:0007669"/>
    <property type="project" value="TreeGrafter"/>
</dbReference>
<dbReference type="InterPro" id="IPR050283">
    <property type="entry name" value="E-box_TF_Regulators"/>
</dbReference>
<dbReference type="InterPro" id="IPR036638">
    <property type="entry name" value="HLH_DNA-bd_sf"/>
</dbReference>
<gene>
    <name evidence="3" type="ORF">CDAUBV1_LOCUS15276</name>
</gene>
<evidence type="ECO:0000256" key="1">
    <source>
        <dbReference type="SAM" id="MobiDB-lite"/>
    </source>
</evidence>
<dbReference type="AlphaFoldDB" id="A0AAV2TUP7"/>
<dbReference type="SUPFAM" id="SSF47459">
    <property type="entry name" value="HLH, helix-loop-helix DNA-binding domain"/>
    <property type="match status" value="1"/>
</dbReference>
<reference evidence="3" key="1">
    <citation type="submission" date="2024-06" db="EMBL/GenBank/DDBJ databases">
        <authorList>
            <person name="Liu X."/>
            <person name="Lenzi L."/>
            <person name="Haldenby T S."/>
            <person name="Uol C."/>
        </authorList>
    </citation>
    <scope>NUCLEOTIDE SEQUENCE</scope>
</reference>
<dbReference type="GO" id="GO:0000977">
    <property type="term" value="F:RNA polymerase II transcription regulatory region sequence-specific DNA binding"/>
    <property type="evidence" value="ECO:0007669"/>
    <property type="project" value="TreeGrafter"/>
</dbReference>
<dbReference type="Proteomes" id="UP001497525">
    <property type="component" value="Unassembled WGS sequence"/>
</dbReference>
<feature type="compositionally biased region" description="Polar residues" evidence="1">
    <location>
        <begin position="271"/>
        <end position="297"/>
    </location>
</feature>
<dbReference type="GO" id="GO:0032502">
    <property type="term" value="P:developmental process"/>
    <property type="evidence" value="ECO:0007669"/>
    <property type="project" value="TreeGrafter"/>
</dbReference>
<sequence>MYSHFSGYPQTALETAIDSFLKPGRNELNFCGYRCDRGPNLLTPQNPCYNQNNSSEESTFFSNALNSGPSFIDQPTQYLTFPRNHPNLDECYLDSNLLSNVNYGNDPQHSFNGEQQYAPVPETRGCRMQQSLFKNDDQCDSDNYSVDHTYRTSTQAAQYELSERTTEVKFSPTSRLDGSDYRAECQNRLAAHFETDERLSSYPSPNPVSSLRLIRKQHQREQDKNRTRSLNFAFGRLRSCLPGFPKDTKLTKIRTLRYAISYIKQLMDTVSQPDPDQADMSGTQSTSNIDYTASHTANKIKHEEPFSKDSGYDSMLEK</sequence>
<evidence type="ECO:0000313" key="3">
    <source>
        <dbReference type="EMBL" id="CAL5140088.1"/>
    </source>
</evidence>
<feature type="domain" description="BHLH" evidence="2">
    <location>
        <begin position="214"/>
        <end position="266"/>
    </location>
</feature>
<feature type="region of interest" description="Disordered" evidence="1">
    <location>
        <begin position="271"/>
        <end position="318"/>
    </location>
</feature>
<protein>
    <recommendedName>
        <fullName evidence="2">BHLH domain-containing protein</fullName>
    </recommendedName>
</protein>
<proteinExistence type="predicted"/>
<name>A0AAV2TUP7_CALDB</name>